<evidence type="ECO:0000256" key="1">
    <source>
        <dbReference type="SAM" id="MobiDB-lite"/>
    </source>
</evidence>
<gene>
    <name evidence="2" type="ORF">TNCV_1165581</name>
</gene>
<organism evidence="2 3">
    <name type="scientific">Trichonephila clavipes</name>
    <name type="common">Golden silk orbweaver</name>
    <name type="synonym">Nephila clavipes</name>
    <dbReference type="NCBI Taxonomy" id="2585209"/>
    <lineage>
        <taxon>Eukaryota</taxon>
        <taxon>Metazoa</taxon>
        <taxon>Ecdysozoa</taxon>
        <taxon>Arthropoda</taxon>
        <taxon>Chelicerata</taxon>
        <taxon>Arachnida</taxon>
        <taxon>Araneae</taxon>
        <taxon>Araneomorphae</taxon>
        <taxon>Entelegynae</taxon>
        <taxon>Araneoidea</taxon>
        <taxon>Nephilidae</taxon>
        <taxon>Trichonephila</taxon>
    </lineage>
</organism>
<proteinExistence type="predicted"/>
<evidence type="ECO:0000313" key="3">
    <source>
        <dbReference type="Proteomes" id="UP000887159"/>
    </source>
</evidence>
<feature type="region of interest" description="Disordered" evidence="1">
    <location>
        <begin position="40"/>
        <end position="81"/>
    </location>
</feature>
<keyword evidence="3" id="KW-1185">Reference proteome</keyword>
<name>A0A8X6VT77_TRICX</name>
<sequence length="81" mass="8941">MSNVSHPCPQNSSWGKGLDVRLSLAVALSIKQVTKMYLGSPPDPLNFEEERPEGVRDPSPTTREDLRLDGYLEYPNAGKAL</sequence>
<evidence type="ECO:0000313" key="2">
    <source>
        <dbReference type="EMBL" id="GFY21410.1"/>
    </source>
</evidence>
<dbReference type="Proteomes" id="UP000887159">
    <property type="component" value="Unassembled WGS sequence"/>
</dbReference>
<dbReference type="AlphaFoldDB" id="A0A8X6VT77"/>
<comment type="caution">
    <text evidence="2">The sequence shown here is derived from an EMBL/GenBank/DDBJ whole genome shotgun (WGS) entry which is preliminary data.</text>
</comment>
<protein>
    <submittedName>
        <fullName evidence="2">Uncharacterized protein</fullName>
    </submittedName>
</protein>
<accession>A0A8X6VT77</accession>
<reference evidence="2" key="1">
    <citation type="submission" date="2020-08" db="EMBL/GenBank/DDBJ databases">
        <title>Multicomponent nature underlies the extraordinary mechanical properties of spider dragline silk.</title>
        <authorList>
            <person name="Kono N."/>
            <person name="Nakamura H."/>
            <person name="Mori M."/>
            <person name="Yoshida Y."/>
            <person name="Ohtoshi R."/>
            <person name="Malay A.D."/>
            <person name="Moran D.A.P."/>
            <person name="Tomita M."/>
            <person name="Numata K."/>
            <person name="Arakawa K."/>
        </authorList>
    </citation>
    <scope>NUCLEOTIDE SEQUENCE</scope>
</reference>
<dbReference type="EMBL" id="BMAU01021358">
    <property type="protein sequence ID" value="GFY21410.1"/>
    <property type="molecule type" value="Genomic_DNA"/>
</dbReference>
<feature type="compositionally biased region" description="Basic and acidic residues" evidence="1">
    <location>
        <begin position="48"/>
        <end position="70"/>
    </location>
</feature>